<dbReference type="GO" id="GO:0006351">
    <property type="term" value="P:DNA-templated transcription"/>
    <property type="evidence" value="ECO:0007669"/>
    <property type="project" value="TreeGrafter"/>
</dbReference>
<evidence type="ECO:0000256" key="4">
    <source>
        <dbReference type="ARBA" id="ARBA00023163"/>
    </source>
</evidence>
<dbReference type="Gene3D" id="1.10.10.10">
    <property type="entry name" value="Winged helix-like DNA-binding domain superfamily/Winged helix DNA-binding domain"/>
    <property type="match status" value="1"/>
</dbReference>
<reference evidence="6 7" key="1">
    <citation type="submission" date="2018-11" db="EMBL/GenBank/DDBJ databases">
        <authorList>
            <person name="Ye M.-Q."/>
            <person name="Du Z.-J."/>
        </authorList>
    </citation>
    <scope>NUCLEOTIDE SEQUENCE [LARGE SCALE GENOMIC DNA]</scope>
    <source>
        <strain evidence="6 7">U0105</strain>
    </source>
</reference>
<keyword evidence="2" id="KW-0805">Transcription regulation</keyword>
<dbReference type="InterPro" id="IPR058163">
    <property type="entry name" value="LysR-type_TF_proteobact-type"/>
</dbReference>
<dbReference type="RefSeq" id="WP_124027996.1">
    <property type="nucleotide sequence ID" value="NZ_JBHRSN010000006.1"/>
</dbReference>
<evidence type="ECO:0000256" key="1">
    <source>
        <dbReference type="ARBA" id="ARBA00009437"/>
    </source>
</evidence>
<feature type="domain" description="HTH lysR-type" evidence="5">
    <location>
        <begin position="1"/>
        <end position="58"/>
    </location>
</feature>
<dbReference type="AlphaFoldDB" id="A0A3N5Y7B4"/>
<dbReference type="SUPFAM" id="SSF53850">
    <property type="entry name" value="Periplasmic binding protein-like II"/>
    <property type="match status" value="1"/>
</dbReference>
<comment type="caution">
    <text evidence="6">The sequence shown here is derived from an EMBL/GenBank/DDBJ whole genome shotgun (WGS) entry which is preliminary data.</text>
</comment>
<protein>
    <submittedName>
        <fullName evidence="6">LysR family transcriptional regulator</fullName>
    </submittedName>
</protein>
<comment type="similarity">
    <text evidence="1">Belongs to the LysR transcriptional regulatory family.</text>
</comment>
<dbReference type="PANTHER" id="PTHR30537:SF5">
    <property type="entry name" value="HTH-TYPE TRANSCRIPTIONAL ACTIVATOR TTDR-RELATED"/>
    <property type="match status" value="1"/>
</dbReference>
<sequence>MNIKHLALFVRVATTHNITQAAESLGISPAVASSYLNKLEQELGTKLLDRTTRSVSLTTEGKAFLYHAEDVLSSVDTAKASVGKGAVVPSGTLHIAAPASFGRMHLISVINGFVELYPQLTVDLRLSDTRVSVMEDDVDIVFQSTVLADNDIGAIKLADDIKVVCASPSYLSRYGLPTHPSELKLHNCITFSGKQHWTFQVETNLHNIKASGSLSIDHDEAIRDASVEGMGISINSTWSVYQHLANGELIQVLSNYSLTPDSFIYMTYSKHRQLTPKIRAFIDFAKDYIGETPYWDEIVTNSGRLMR</sequence>
<dbReference type="Gene3D" id="3.40.190.290">
    <property type="match status" value="1"/>
</dbReference>
<dbReference type="Proteomes" id="UP000275281">
    <property type="component" value="Unassembled WGS sequence"/>
</dbReference>
<dbReference type="InterPro" id="IPR036388">
    <property type="entry name" value="WH-like_DNA-bd_sf"/>
</dbReference>
<dbReference type="SUPFAM" id="SSF46785">
    <property type="entry name" value="Winged helix' DNA-binding domain"/>
    <property type="match status" value="1"/>
</dbReference>
<keyword evidence="7" id="KW-1185">Reference proteome</keyword>
<evidence type="ECO:0000256" key="2">
    <source>
        <dbReference type="ARBA" id="ARBA00023015"/>
    </source>
</evidence>
<dbReference type="EMBL" id="RPOK01000003">
    <property type="protein sequence ID" value="RPJ66639.1"/>
    <property type="molecule type" value="Genomic_DNA"/>
</dbReference>
<dbReference type="PANTHER" id="PTHR30537">
    <property type="entry name" value="HTH-TYPE TRANSCRIPTIONAL REGULATOR"/>
    <property type="match status" value="1"/>
</dbReference>
<dbReference type="FunFam" id="1.10.10.10:FF:000001">
    <property type="entry name" value="LysR family transcriptional regulator"/>
    <property type="match status" value="1"/>
</dbReference>
<dbReference type="GO" id="GO:0003700">
    <property type="term" value="F:DNA-binding transcription factor activity"/>
    <property type="evidence" value="ECO:0007669"/>
    <property type="project" value="InterPro"/>
</dbReference>
<gene>
    <name evidence="6" type="ORF">DRW07_11190</name>
</gene>
<name>A0A3N5Y7B4_9ALTE</name>
<evidence type="ECO:0000313" key="6">
    <source>
        <dbReference type="EMBL" id="RPJ66639.1"/>
    </source>
</evidence>
<dbReference type="InterPro" id="IPR036390">
    <property type="entry name" value="WH_DNA-bd_sf"/>
</dbReference>
<keyword evidence="4" id="KW-0804">Transcription</keyword>
<dbReference type="CDD" id="cd08422">
    <property type="entry name" value="PBP2_CrgA_like"/>
    <property type="match status" value="1"/>
</dbReference>
<keyword evidence="3" id="KW-0238">DNA-binding</keyword>
<dbReference type="InterPro" id="IPR000847">
    <property type="entry name" value="LysR_HTH_N"/>
</dbReference>
<evidence type="ECO:0000256" key="3">
    <source>
        <dbReference type="ARBA" id="ARBA00023125"/>
    </source>
</evidence>
<organism evidence="6 7">
    <name type="scientific">Alteromonas sediminis</name>
    <dbReference type="NCBI Taxonomy" id="2259342"/>
    <lineage>
        <taxon>Bacteria</taxon>
        <taxon>Pseudomonadati</taxon>
        <taxon>Pseudomonadota</taxon>
        <taxon>Gammaproteobacteria</taxon>
        <taxon>Alteromonadales</taxon>
        <taxon>Alteromonadaceae</taxon>
        <taxon>Alteromonas/Salinimonas group</taxon>
        <taxon>Alteromonas</taxon>
    </lineage>
</organism>
<evidence type="ECO:0000259" key="5">
    <source>
        <dbReference type="PROSITE" id="PS50931"/>
    </source>
</evidence>
<dbReference type="GO" id="GO:0043565">
    <property type="term" value="F:sequence-specific DNA binding"/>
    <property type="evidence" value="ECO:0007669"/>
    <property type="project" value="TreeGrafter"/>
</dbReference>
<dbReference type="Pfam" id="PF03466">
    <property type="entry name" value="LysR_substrate"/>
    <property type="match status" value="1"/>
</dbReference>
<dbReference type="OrthoDB" id="9786526at2"/>
<dbReference type="Pfam" id="PF00126">
    <property type="entry name" value="HTH_1"/>
    <property type="match status" value="1"/>
</dbReference>
<accession>A0A3N5Y7B4</accession>
<proteinExistence type="inferred from homology"/>
<dbReference type="InterPro" id="IPR005119">
    <property type="entry name" value="LysR_subst-bd"/>
</dbReference>
<evidence type="ECO:0000313" key="7">
    <source>
        <dbReference type="Proteomes" id="UP000275281"/>
    </source>
</evidence>
<dbReference type="PROSITE" id="PS50931">
    <property type="entry name" value="HTH_LYSR"/>
    <property type="match status" value="1"/>
</dbReference>